<reference evidence="2" key="1">
    <citation type="submission" date="2014-12" db="EMBL/GenBank/DDBJ databases">
        <title>Insight into the proteome of Arion vulgaris.</title>
        <authorList>
            <person name="Aradska J."/>
            <person name="Bulat T."/>
            <person name="Smidak R."/>
            <person name="Sarate P."/>
            <person name="Gangsoo J."/>
            <person name="Sialana F."/>
            <person name="Bilban M."/>
            <person name="Lubec G."/>
        </authorList>
    </citation>
    <scope>NUCLEOTIDE SEQUENCE</scope>
    <source>
        <tissue evidence="2">Skin</tissue>
    </source>
</reference>
<feature type="non-terminal residue" evidence="2">
    <location>
        <position position="1"/>
    </location>
</feature>
<dbReference type="AlphaFoldDB" id="A0A0B6YGT2"/>
<evidence type="ECO:0000313" key="2">
    <source>
        <dbReference type="EMBL" id="CEK54740.1"/>
    </source>
</evidence>
<name>A0A0B6YGT2_9EUPU</name>
<feature type="non-terminal residue" evidence="2">
    <location>
        <position position="105"/>
    </location>
</feature>
<proteinExistence type="predicted"/>
<gene>
    <name evidence="2" type="primary">ORF23537</name>
</gene>
<dbReference type="EMBL" id="HACG01007875">
    <property type="protein sequence ID" value="CEK54740.1"/>
    <property type="molecule type" value="Transcribed_RNA"/>
</dbReference>
<feature type="compositionally biased region" description="Polar residues" evidence="1">
    <location>
        <begin position="1"/>
        <end position="10"/>
    </location>
</feature>
<feature type="compositionally biased region" description="Acidic residues" evidence="1">
    <location>
        <begin position="66"/>
        <end position="80"/>
    </location>
</feature>
<accession>A0A0B6YGT2</accession>
<organism evidence="2">
    <name type="scientific">Arion vulgaris</name>
    <dbReference type="NCBI Taxonomy" id="1028688"/>
    <lineage>
        <taxon>Eukaryota</taxon>
        <taxon>Metazoa</taxon>
        <taxon>Spiralia</taxon>
        <taxon>Lophotrochozoa</taxon>
        <taxon>Mollusca</taxon>
        <taxon>Gastropoda</taxon>
        <taxon>Heterobranchia</taxon>
        <taxon>Euthyneura</taxon>
        <taxon>Panpulmonata</taxon>
        <taxon>Eupulmonata</taxon>
        <taxon>Stylommatophora</taxon>
        <taxon>Helicina</taxon>
        <taxon>Arionoidea</taxon>
        <taxon>Arionidae</taxon>
        <taxon>Arion</taxon>
    </lineage>
</organism>
<sequence>GSFGSATNSGRADEADEAAPERIGSNPFVMHTSNQNTAESGRGYVDNGRAATGYNPFLSDDKQYDIDQDEDEDDLTDDSQEQIHNFQEGCLGGPNDPAGKEQGGD</sequence>
<evidence type="ECO:0000256" key="1">
    <source>
        <dbReference type="SAM" id="MobiDB-lite"/>
    </source>
</evidence>
<feature type="region of interest" description="Disordered" evidence="1">
    <location>
        <begin position="1"/>
        <end position="105"/>
    </location>
</feature>
<protein>
    <submittedName>
        <fullName evidence="2">Uncharacterized protein</fullName>
    </submittedName>
</protein>